<gene>
    <name evidence="3" type="ORF">SCODWIG_01140</name>
</gene>
<protein>
    <submittedName>
        <fullName evidence="3">Related to actin and related proteins</fullName>
    </submittedName>
</protein>
<evidence type="ECO:0000256" key="1">
    <source>
        <dbReference type="RuleBase" id="RU000487"/>
    </source>
</evidence>
<keyword evidence="4" id="KW-1185">Reference proteome</keyword>
<dbReference type="OrthoDB" id="5132116at2759"/>
<evidence type="ECO:0000313" key="4">
    <source>
        <dbReference type="Proteomes" id="UP000262825"/>
    </source>
</evidence>
<evidence type="ECO:0000313" key="3">
    <source>
        <dbReference type="EMBL" id="SSD59379.1"/>
    </source>
</evidence>
<dbReference type="EMBL" id="UFAJ01000132">
    <property type="protein sequence ID" value="SSD59379.1"/>
    <property type="molecule type" value="Genomic_DNA"/>
</dbReference>
<reference evidence="4" key="1">
    <citation type="submission" date="2018-06" db="EMBL/GenBank/DDBJ databases">
        <authorList>
            <person name="Guldener U."/>
        </authorList>
    </citation>
    <scope>NUCLEOTIDE SEQUENCE [LARGE SCALE GENOMIC DNA]</scope>
    <source>
        <strain evidence="4">UTAD17</strain>
    </source>
</reference>
<dbReference type="AlphaFoldDB" id="A0A376B476"/>
<feature type="region of interest" description="Disordered" evidence="2">
    <location>
        <begin position="53"/>
        <end position="76"/>
    </location>
</feature>
<name>A0A376B476_9ASCO</name>
<dbReference type="PANTHER" id="PTHR11937">
    <property type="entry name" value="ACTIN"/>
    <property type="match status" value="1"/>
</dbReference>
<dbReference type="SMART" id="SM00268">
    <property type="entry name" value="ACTIN"/>
    <property type="match status" value="1"/>
</dbReference>
<comment type="similarity">
    <text evidence="1">Belongs to the actin family.</text>
</comment>
<dbReference type="Gene3D" id="3.30.420.40">
    <property type="match status" value="2"/>
</dbReference>
<dbReference type="FunFam" id="3.30.420.40:FF:000050">
    <property type="entry name" value="Actin, alpha skeletal muscle"/>
    <property type="match status" value="1"/>
</dbReference>
<dbReference type="Gene3D" id="3.90.640.10">
    <property type="entry name" value="Actin, Chain A, domain 4"/>
    <property type="match status" value="1"/>
</dbReference>
<dbReference type="InterPro" id="IPR043129">
    <property type="entry name" value="ATPase_NBD"/>
</dbReference>
<dbReference type="SUPFAM" id="SSF53067">
    <property type="entry name" value="Actin-like ATPase domain"/>
    <property type="match status" value="2"/>
</dbReference>
<proteinExistence type="inferred from homology"/>
<evidence type="ECO:0000256" key="2">
    <source>
        <dbReference type="SAM" id="MobiDB-lite"/>
    </source>
</evidence>
<sequence length="416" mass="46782">MSEYTEVLYNQPIVIDNGTGIIKAGFSGETKPTTFEFNIIGVPKYKKIMTTATSNKDSKNNNTNSANVNSQTSATLESSNNITINTGINERYVGNHAQQNRGILKLQCPMENGTITNWNDMELIWQYILNNRLNLKSQDDIQEHPLLITEVPMNQRKNRAIMCEILFENIEVPAVYVAIPGILSLYSSGRTTGCILDSGEGCSYAVSVYDGYHIPTSIKRIDVGGSHITDSLQLLLRKYNGISLFSSSERELCRMIKETACYVSPKDNHYEQQIIAAAQKFRLPDGQIIQMNEERYLSPEILFKPQNFGLECLGIHNLVHQSINKVDIELRSTLYENIILTGGNTVMENFGERLCTELTPLIHEGTSLKLYAPPERKYSSWVGGSILAGLSSFKNIWLTKAEYQENPELIQNQFLS</sequence>
<dbReference type="PRINTS" id="PR00190">
    <property type="entry name" value="ACTIN"/>
</dbReference>
<dbReference type="InterPro" id="IPR004000">
    <property type="entry name" value="Actin"/>
</dbReference>
<dbReference type="Pfam" id="PF00022">
    <property type="entry name" value="Actin"/>
    <property type="match status" value="1"/>
</dbReference>
<accession>A0A376B476</accession>
<dbReference type="Proteomes" id="UP000262825">
    <property type="component" value="Unassembled WGS sequence"/>
</dbReference>
<dbReference type="VEuPathDB" id="FungiDB:SCODWIG_01140"/>
<organism evidence="3 4">
    <name type="scientific">Saccharomycodes ludwigii</name>
    <dbReference type="NCBI Taxonomy" id="36035"/>
    <lineage>
        <taxon>Eukaryota</taxon>
        <taxon>Fungi</taxon>
        <taxon>Dikarya</taxon>
        <taxon>Ascomycota</taxon>
        <taxon>Saccharomycotina</taxon>
        <taxon>Saccharomycetes</taxon>
        <taxon>Saccharomycodales</taxon>
        <taxon>Saccharomycodaceae</taxon>
        <taxon>Saccharomycodes</taxon>
    </lineage>
</organism>